<comment type="similarity">
    <text evidence="8">Belongs to the light-harvesting chlorophyll a/b-binding (LHC) protein family.</text>
</comment>
<accession>A0A835IR11</accession>
<keyword evidence="4 8" id="KW-0602">Photosynthesis</keyword>
<comment type="caution">
    <text evidence="9">The sequence shown here is derived from an EMBL/GenBank/DDBJ whole genome shotgun (WGS) entry which is preliminary data.</text>
</comment>
<evidence type="ECO:0000256" key="5">
    <source>
        <dbReference type="ARBA" id="ARBA00022640"/>
    </source>
</evidence>
<feature type="binding site" evidence="7">
    <location>
        <position position="64"/>
    </location>
    <ligand>
        <name>chlorophyll a</name>
        <dbReference type="ChEBI" id="CHEBI:58416"/>
        <label>1</label>
    </ligand>
</feature>
<feature type="binding site" evidence="7">
    <location>
        <position position="112"/>
    </location>
    <ligand>
        <name>chlorophyll a</name>
        <dbReference type="ChEBI" id="CHEBI:58416"/>
        <label>1</label>
    </ligand>
</feature>
<evidence type="ECO:0000256" key="2">
    <source>
        <dbReference type="ARBA" id="ARBA00022494"/>
    </source>
</evidence>
<keyword evidence="8" id="KW-0793">Thylakoid</keyword>
<keyword evidence="5 8" id="KW-0934">Plastid</keyword>
<dbReference type="GO" id="GO:0009535">
    <property type="term" value="C:chloroplast thylakoid membrane"/>
    <property type="evidence" value="ECO:0007669"/>
    <property type="project" value="UniProtKB-SubCell"/>
</dbReference>
<dbReference type="GO" id="GO:0009522">
    <property type="term" value="C:photosystem I"/>
    <property type="evidence" value="ECO:0007669"/>
    <property type="project" value="UniProtKB-KW"/>
</dbReference>
<evidence type="ECO:0000256" key="8">
    <source>
        <dbReference type="RuleBase" id="RU363080"/>
    </source>
</evidence>
<dbReference type="Proteomes" id="UP000631114">
    <property type="component" value="Unassembled WGS sequence"/>
</dbReference>
<keyword evidence="6 8" id="KW-0157">Chromophore</keyword>
<comment type="subcellular location">
    <subcellularLocation>
        <location evidence="1 8">Plastid</location>
        <location evidence="1 8">Chloroplast thylakoid membrane</location>
    </subcellularLocation>
</comment>
<sequence>MAASTMALSSPYLAGKPVKLGPSTSDLLFGEGRVTMRKIVRDYGWDTAGLSTDPETFAKNHELEVIHCRWAMLGALGCIFPELLSRNGVKFGEAVWFKAGAQIFSEGGLDYLGNPSLVHAHNILAIWATQVILMGAVEGYRVAGGPLGEAIVTGKGPIENLADYLADPVNNKNNAWAFATNFVSGRQ</sequence>
<dbReference type="OrthoDB" id="423598at2759"/>
<proteinExistence type="inferred from homology"/>
<reference evidence="9 10" key="1">
    <citation type="submission" date="2020-10" db="EMBL/GenBank/DDBJ databases">
        <title>The Coptis chinensis genome and diversification of protoberbering-type alkaloids.</title>
        <authorList>
            <person name="Wang B."/>
            <person name="Shu S."/>
            <person name="Song C."/>
            <person name="Liu Y."/>
        </authorList>
    </citation>
    <scope>NUCLEOTIDE SEQUENCE [LARGE SCALE GENOMIC DNA]</scope>
    <source>
        <strain evidence="9">HL-2020</strain>
        <tissue evidence="9">Leaf</tissue>
    </source>
</reference>
<feature type="non-terminal residue" evidence="9">
    <location>
        <position position="187"/>
    </location>
</feature>
<feature type="binding site" description="axial binding residue" evidence="7">
    <location>
        <position position="138"/>
    </location>
    <ligand>
        <name>chlorophyll b</name>
        <dbReference type="ChEBI" id="CHEBI:61721"/>
        <label>1</label>
    </ligand>
    <ligandPart>
        <name>Mg</name>
        <dbReference type="ChEBI" id="CHEBI:25107"/>
    </ligandPart>
</feature>
<evidence type="ECO:0000313" key="9">
    <source>
        <dbReference type="EMBL" id="KAF9621348.1"/>
    </source>
</evidence>
<keyword evidence="2 7" id="KW-0148">Chlorophyll</keyword>
<dbReference type="AlphaFoldDB" id="A0A835IR11"/>
<dbReference type="InterPro" id="IPR022796">
    <property type="entry name" value="Chloroa_b-bind"/>
</dbReference>
<evidence type="ECO:0000256" key="1">
    <source>
        <dbReference type="ARBA" id="ARBA00004334"/>
    </source>
</evidence>
<dbReference type="EMBL" id="JADFTS010000002">
    <property type="protein sequence ID" value="KAF9621348.1"/>
    <property type="molecule type" value="Genomic_DNA"/>
</dbReference>
<feature type="binding site" description="axial binding residue" evidence="7">
    <location>
        <position position="102"/>
    </location>
    <ligand>
        <name>chlorophyll a</name>
        <dbReference type="ChEBI" id="CHEBI:58416"/>
        <label>1</label>
    </ligand>
    <ligandPart>
        <name>Mg</name>
        <dbReference type="ChEBI" id="CHEBI:25107"/>
    </ligandPart>
</feature>
<evidence type="ECO:0000256" key="3">
    <source>
        <dbReference type="ARBA" id="ARBA00022528"/>
    </source>
</evidence>
<feature type="binding site" description="axial binding residue" evidence="7">
    <location>
        <position position="130"/>
    </location>
    <ligand>
        <name>chlorophyll b</name>
        <dbReference type="ChEBI" id="CHEBI:61721"/>
        <label>1</label>
    </ligand>
    <ligandPart>
        <name>Mg</name>
        <dbReference type="ChEBI" id="CHEBI:25107"/>
    </ligandPart>
</feature>
<dbReference type="GO" id="GO:0016168">
    <property type="term" value="F:chlorophyll binding"/>
    <property type="evidence" value="ECO:0007669"/>
    <property type="project" value="UniProtKB-KW"/>
</dbReference>
<dbReference type="PANTHER" id="PTHR21649">
    <property type="entry name" value="CHLOROPHYLL A/B BINDING PROTEIN"/>
    <property type="match status" value="1"/>
</dbReference>
<feature type="binding site" description="axial binding residue" evidence="7">
    <location>
        <position position="118"/>
    </location>
    <ligand>
        <name>chlorophyll b</name>
        <dbReference type="ChEBI" id="CHEBI:61721"/>
        <label>1</label>
    </ligand>
    <ligandPart>
        <name>Mg</name>
        <dbReference type="ChEBI" id="CHEBI:25107"/>
    </ligandPart>
</feature>
<evidence type="ECO:0000256" key="7">
    <source>
        <dbReference type="PIRSR" id="PIRSR601344-1"/>
    </source>
</evidence>
<evidence type="ECO:0000256" key="6">
    <source>
        <dbReference type="ARBA" id="ARBA00022991"/>
    </source>
</evidence>
<feature type="binding site" description="axial binding residue" evidence="7">
    <location>
        <position position="147"/>
    </location>
    <ligand>
        <name>chlorophyll b</name>
        <dbReference type="ChEBI" id="CHEBI:61721"/>
        <label>1</label>
    </ligand>
    <ligandPart>
        <name>Mg</name>
        <dbReference type="ChEBI" id="CHEBI:25107"/>
    </ligandPart>
</feature>
<dbReference type="SUPFAM" id="SSF103511">
    <property type="entry name" value="Chlorophyll a-b binding protein"/>
    <property type="match status" value="1"/>
</dbReference>
<evidence type="ECO:0000256" key="4">
    <source>
        <dbReference type="ARBA" id="ARBA00022531"/>
    </source>
</evidence>
<evidence type="ECO:0000313" key="10">
    <source>
        <dbReference type="Proteomes" id="UP000631114"/>
    </source>
</evidence>
<keyword evidence="3 8" id="KW-0150">Chloroplast</keyword>
<keyword evidence="8" id="KW-0603">Photosystem I</keyword>
<feature type="binding site" description="axial binding residue" evidence="7">
    <location>
        <position position="69"/>
    </location>
    <ligand>
        <name>chlorophyll b</name>
        <dbReference type="ChEBI" id="CHEBI:61721"/>
        <label>1</label>
    </ligand>
    <ligandPart>
        <name>Mg</name>
        <dbReference type="ChEBI" id="CHEBI:25107"/>
    </ligandPart>
</feature>
<keyword evidence="8" id="KW-0604">Photosystem II</keyword>
<name>A0A835IR11_9MAGN</name>
<gene>
    <name evidence="9" type="ORF">IFM89_020007</name>
</gene>
<feature type="binding site" evidence="7">
    <location>
        <position position="67"/>
    </location>
    <ligand>
        <name>chlorophyll a</name>
        <dbReference type="ChEBI" id="CHEBI:58416"/>
        <label>1</label>
    </ligand>
</feature>
<feature type="binding site" evidence="7">
    <location>
        <position position="51"/>
    </location>
    <ligand>
        <name>chlorophyll a</name>
        <dbReference type="ChEBI" id="CHEBI:58416"/>
        <label>1</label>
    </ligand>
</feature>
<dbReference type="GO" id="GO:0009523">
    <property type="term" value="C:photosystem II"/>
    <property type="evidence" value="ECO:0007669"/>
    <property type="project" value="UniProtKB-KW"/>
</dbReference>
<dbReference type="InterPro" id="IPR001344">
    <property type="entry name" value="Chloro_AB-bd_pln"/>
</dbReference>
<dbReference type="Pfam" id="PF00504">
    <property type="entry name" value="Chloroa_b-bind"/>
    <property type="match status" value="1"/>
</dbReference>
<feature type="binding site" evidence="7">
    <location>
        <position position="45"/>
    </location>
    <ligand>
        <name>chlorophyll a</name>
        <dbReference type="ChEBI" id="CHEBI:58416"/>
        <label>1</label>
    </ligand>
</feature>
<organism evidence="9 10">
    <name type="scientific">Coptis chinensis</name>
    <dbReference type="NCBI Taxonomy" id="261450"/>
    <lineage>
        <taxon>Eukaryota</taxon>
        <taxon>Viridiplantae</taxon>
        <taxon>Streptophyta</taxon>
        <taxon>Embryophyta</taxon>
        <taxon>Tracheophyta</taxon>
        <taxon>Spermatophyta</taxon>
        <taxon>Magnoliopsida</taxon>
        <taxon>Ranunculales</taxon>
        <taxon>Ranunculaceae</taxon>
        <taxon>Coptidoideae</taxon>
        <taxon>Coptis</taxon>
    </lineage>
</organism>
<comment type="function">
    <text evidence="8">The light-harvesting complex (LHC) functions as a light receptor, it captures and delivers excitation energy to photosystems with which it is closely associated.</text>
</comment>
<dbReference type="GO" id="GO:0009765">
    <property type="term" value="P:photosynthesis, light harvesting"/>
    <property type="evidence" value="ECO:0007669"/>
    <property type="project" value="InterPro"/>
</dbReference>
<protein>
    <recommendedName>
        <fullName evidence="8">Chlorophyll a-b binding protein, chloroplastic</fullName>
    </recommendedName>
</protein>
<dbReference type="Gene3D" id="1.10.3460.10">
    <property type="entry name" value="Chlorophyll a/b binding protein domain"/>
    <property type="match status" value="1"/>
</dbReference>
<keyword evidence="10" id="KW-1185">Reference proteome</keyword>